<dbReference type="PANTHER" id="PTHR20889:SF17">
    <property type="entry name" value="2,3-DIKETO-5-METHYLTHIO-1-PHOSPHOPENTANE PHOSPHATASE"/>
    <property type="match status" value="1"/>
</dbReference>
<feature type="binding site" evidence="7">
    <location>
        <position position="11"/>
    </location>
    <ligand>
        <name>Mg(2+)</name>
        <dbReference type="ChEBI" id="CHEBI:18420"/>
    </ligand>
</feature>
<name>A0AAQ3N251_VIGMU</name>
<proteinExistence type="predicted"/>
<dbReference type="InterPro" id="IPR016965">
    <property type="entry name" value="Pase_PHOSPHO-typ"/>
</dbReference>
<keyword evidence="3" id="KW-0378">Hydrolase</keyword>
<organism evidence="8 9">
    <name type="scientific">Vigna mungo</name>
    <name type="common">Black gram</name>
    <name type="synonym">Phaseolus mungo</name>
    <dbReference type="NCBI Taxonomy" id="3915"/>
    <lineage>
        <taxon>Eukaryota</taxon>
        <taxon>Viridiplantae</taxon>
        <taxon>Streptophyta</taxon>
        <taxon>Embryophyta</taxon>
        <taxon>Tracheophyta</taxon>
        <taxon>Spermatophyta</taxon>
        <taxon>Magnoliopsida</taxon>
        <taxon>eudicotyledons</taxon>
        <taxon>Gunneridae</taxon>
        <taxon>Pentapetalae</taxon>
        <taxon>rosids</taxon>
        <taxon>fabids</taxon>
        <taxon>Fabales</taxon>
        <taxon>Fabaceae</taxon>
        <taxon>Papilionoideae</taxon>
        <taxon>50 kb inversion clade</taxon>
        <taxon>NPAAA clade</taxon>
        <taxon>indigoferoid/millettioid clade</taxon>
        <taxon>Phaseoleae</taxon>
        <taxon>Vigna</taxon>
    </lineage>
</organism>
<dbReference type="NCBIfam" id="TIGR01488">
    <property type="entry name" value="HAD-SF-IB"/>
    <property type="match status" value="1"/>
</dbReference>
<protein>
    <submittedName>
        <fullName evidence="8">Uncharacterized protein</fullName>
    </submittedName>
</protein>
<evidence type="ECO:0000256" key="6">
    <source>
        <dbReference type="PIRSR" id="PIRSR031051-2"/>
    </source>
</evidence>
<dbReference type="InterPro" id="IPR036412">
    <property type="entry name" value="HAD-like_sf"/>
</dbReference>
<dbReference type="InterPro" id="IPR006384">
    <property type="entry name" value="HAD_hydro_PyrdxlP_Pase-like"/>
</dbReference>
<feature type="active site" description="Proton donor" evidence="5">
    <location>
        <position position="11"/>
    </location>
</feature>
<dbReference type="EMBL" id="CP144693">
    <property type="protein sequence ID" value="WVZ01195.1"/>
    <property type="molecule type" value="Genomic_DNA"/>
</dbReference>
<keyword evidence="4 7" id="KW-0460">Magnesium</keyword>
<dbReference type="Gene3D" id="3.40.50.1000">
    <property type="entry name" value="HAD superfamily/HAD-like"/>
    <property type="match status" value="1"/>
</dbReference>
<dbReference type="NCBIfam" id="TIGR01489">
    <property type="entry name" value="DKMTPPase-SF"/>
    <property type="match status" value="1"/>
</dbReference>
<feature type="binding site" evidence="6">
    <location>
        <position position="95"/>
    </location>
    <ligand>
        <name>substrate</name>
    </ligand>
</feature>
<evidence type="ECO:0000256" key="4">
    <source>
        <dbReference type="ARBA" id="ARBA00022842"/>
    </source>
</evidence>
<feature type="active site" description="Nucleophile" evidence="5">
    <location>
        <position position="9"/>
    </location>
</feature>
<feature type="binding site" evidence="7">
    <location>
        <position position="155"/>
    </location>
    <ligand>
        <name>Mg(2+)</name>
        <dbReference type="ChEBI" id="CHEBI:18420"/>
    </ligand>
</feature>
<dbReference type="Pfam" id="PF06888">
    <property type="entry name" value="Put_Phosphatase"/>
    <property type="match status" value="1"/>
</dbReference>
<feature type="binding site" evidence="6">
    <location>
        <position position="20"/>
    </location>
    <ligand>
        <name>substrate</name>
    </ligand>
</feature>
<accession>A0AAQ3N251</accession>
<dbReference type="PIRSF" id="PIRSF031051">
    <property type="entry name" value="PyrdxlP_Pase_PHOSPHO2"/>
    <property type="match status" value="1"/>
</dbReference>
<dbReference type="SUPFAM" id="SSF56784">
    <property type="entry name" value="HAD-like"/>
    <property type="match status" value="1"/>
</dbReference>
<evidence type="ECO:0000256" key="3">
    <source>
        <dbReference type="ARBA" id="ARBA00022801"/>
    </source>
</evidence>
<keyword evidence="2 7" id="KW-0479">Metal-binding</keyword>
<evidence type="ECO:0000256" key="1">
    <source>
        <dbReference type="ARBA" id="ARBA00001946"/>
    </source>
</evidence>
<dbReference type="PANTHER" id="PTHR20889">
    <property type="entry name" value="PHOSPHATASE, ORPHAN 1, 2"/>
    <property type="match status" value="1"/>
</dbReference>
<evidence type="ECO:0000256" key="2">
    <source>
        <dbReference type="ARBA" id="ARBA00022723"/>
    </source>
</evidence>
<dbReference type="AlphaFoldDB" id="A0AAQ3N251"/>
<evidence type="ECO:0000256" key="7">
    <source>
        <dbReference type="PIRSR" id="PIRSR031051-3"/>
    </source>
</evidence>
<dbReference type="GO" id="GO:0046872">
    <property type="term" value="F:metal ion binding"/>
    <property type="evidence" value="ECO:0007669"/>
    <property type="project" value="UniProtKB-KW"/>
</dbReference>
<keyword evidence="9" id="KW-1185">Reference proteome</keyword>
<evidence type="ECO:0000313" key="9">
    <source>
        <dbReference type="Proteomes" id="UP001374535"/>
    </source>
</evidence>
<evidence type="ECO:0000313" key="8">
    <source>
        <dbReference type="EMBL" id="WVZ01195.1"/>
    </source>
</evidence>
<gene>
    <name evidence="8" type="ORF">V8G54_027264</name>
</gene>
<dbReference type="InterPro" id="IPR023214">
    <property type="entry name" value="HAD_sf"/>
</dbReference>
<feature type="binding site" evidence="7">
    <location>
        <position position="9"/>
    </location>
    <ligand>
        <name>Mg(2+)</name>
        <dbReference type="ChEBI" id="CHEBI:18420"/>
    </ligand>
</feature>
<sequence>MAGIVVVFDFDSTIIECDSDNWVLDEFGLTEKFYQFLPNTLWNPLMDKMMYELHSQGKTIEDIVQVLNRTPMHPRIVPAIEAAHSLGCELKIVSDANSFFIETILKHHGVWNCFSEITANPSYVNEEGILRGLVMERIQNSVDAASEKKYIYLGDGNGDFCPSLKLKDKDFLMPRRNFPLCDLVSKNSDHVKAEVHEWRNGEELHDIMLHIIKNSVGSCTPTRSIDCKLGSISIDVHNPLPAALPVPQ</sequence>
<comment type="cofactor">
    <cofactor evidence="1 7">
        <name>Mg(2+)</name>
        <dbReference type="ChEBI" id="CHEBI:18420"/>
    </cofactor>
</comment>
<evidence type="ECO:0000256" key="5">
    <source>
        <dbReference type="PIRSR" id="PIRSR031051-1"/>
    </source>
</evidence>
<reference evidence="8 9" key="1">
    <citation type="journal article" date="2023" name="Life. Sci Alliance">
        <title>Evolutionary insights into 3D genome organization and epigenetic landscape of Vigna mungo.</title>
        <authorList>
            <person name="Junaid A."/>
            <person name="Singh B."/>
            <person name="Bhatia S."/>
        </authorList>
    </citation>
    <scope>NUCLEOTIDE SEQUENCE [LARGE SCALE GENOMIC DNA]</scope>
    <source>
        <strain evidence="8">Urdbean</strain>
    </source>
</reference>
<dbReference type="Proteomes" id="UP001374535">
    <property type="component" value="Chromosome 8"/>
</dbReference>
<dbReference type="GO" id="GO:0016791">
    <property type="term" value="F:phosphatase activity"/>
    <property type="evidence" value="ECO:0007669"/>
    <property type="project" value="InterPro"/>
</dbReference>